<organism evidence="1 2">
    <name type="scientific">Candidatus Epulonipiscium fishelsonii</name>
    <dbReference type="NCBI Taxonomy" id="77094"/>
    <lineage>
        <taxon>Bacteria</taxon>
        <taxon>Bacillati</taxon>
        <taxon>Bacillota</taxon>
        <taxon>Clostridia</taxon>
        <taxon>Lachnospirales</taxon>
        <taxon>Lachnospiraceae</taxon>
        <taxon>Candidatus Epulonipiscium</taxon>
    </lineage>
</organism>
<reference evidence="1" key="1">
    <citation type="submission" date="2016-08" db="EMBL/GenBank/DDBJ databases">
        <authorList>
            <person name="Ngugi D.K."/>
            <person name="Miyake S."/>
            <person name="Stingl U."/>
        </authorList>
    </citation>
    <scope>NUCLEOTIDE SEQUENCE</scope>
    <source>
        <strain evidence="1">SCG-B11WGA-EpuloA1</strain>
    </source>
</reference>
<comment type="caution">
    <text evidence="1">The sequence shown here is derived from an EMBL/GenBank/DDBJ whole genome shotgun (WGS) entry which is preliminary data.</text>
</comment>
<accession>A0ACC8XDH0</accession>
<evidence type="ECO:0000313" key="2">
    <source>
        <dbReference type="Proteomes" id="UP000188605"/>
    </source>
</evidence>
<protein>
    <submittedName>
        <fullName evidence="1">Uncharacterized protein</fullName>
    </submittedName>
</protein>
<name>A0ACC8XDH0_9FIRM</name>
<keyword evidence="2" id="KW-1185">Reference proteome</keyword>
<evidence type="ECO:0000313" key="1">
    <source>
        <dbReference type="EMBL" id="ONI40892.1"/>
    </source>
</evidence>
<dbReference type="Proteomes" id="UP000188605">
    <property type="component" value="Unassembled WGS sequence"/>
</dbReference>
<dbReference type="EMBL" id="LJDB01000044">
    <property type="protein sequence ID" value="ONI40892.1"/>
    <property type="molecule type" value="Genomic_DNA"/>
</dbReference>
<gene>
    <name evidence="1" type="ORF">AN396_00870</name>
</gene>
<sequence length="94" mass="10829">MIKHIVFVKVKDKAELPKLKELFLSMKEHIPMIKEIEVGINNRPSPVAFDICLELCVDSLEALDEYIAHPYHAKTVMDYLNSIRTDLAVVDYDI</sequence>
<proteinExistence type="predicted"/>